<dbReference type="Proteomes" id="UP000887572">
    <property type="component" value="Unplaced"/>
</dbReference>
<keyword evidence="1" id="KW-0732">Signal</keyword>
<dbReference type="WBParaSite" id="Gr19_v10_g9907.t1">
    <property type="protein sequence ID" value="Gr19_v10_g9907.t1"/>
    <property type="gene ID" value="Gr19_v10_g9907"/>
</dbReference>
<proteinExistence type="predicted"/>
<reference evidence="3" key="1">
    <citation type="submission" date="2022-11" db="UniProtKB">
        <authorList>
            <consortium name="WormBaseParasite"/>
        </authorList>
    </citation>
    <scope>IDENTIFICATION</scope>
</reference>
<evidence type="ECO:0000313" key="3">
    <source>
        <dbReference type="WBParaSite" id="Gr19_v10_g9907.t1"/>
    </source>
</evidence>
<feature type="signal peptide" evidence="1">
    <location>
        <begin position="1"/>
        <end position="19"/>
    </location>
</feature>
<protein>
    <submittedName>
        <fullName evidence="3">Uncharacterized protein</fullName>
    </submittedName>
</protein>
<organism evidence="2 3">
    <name type="scientific">Globodera rostochiensis</name>
    <name type="common">Golden nematode worm</name>
    <name type="synonym">Heterodera rostochiensis</name>
    <dbReference type="NCBI Taxonomy" id="31243"/>
    <lineage>
        <taxon>Eukaryota</taxon>
        <taxon>Metazoa</taxon>
        <taxon>Ecdysozoa</taxon>
        <taxon>Nematoda</taxon>
        <taxon>Chromadorea</taxon>
        <taxon>Rhabditida</taxon>
        <taxon>Tylenchina</taxon>
        <taxon>Tylenchomorpha</taxon>
        <taxon>Tylenchoidea</taxon>
        <taxon>Heteroderidae</taxon>
        <taxon>Heteroderinae</taxon>
        <taxon>Globodera</taxon>
    </lineage>
</organism>
<evidence type="ECO:0000256" key="1">
    <source>
        <dbReference type="SAM" id="SignalP"/>
    </source>
</evidence>
<dbReference type="AlphaFoldDB" id="A0A914IHC0"/>
<accession>A0A914IHC0</accession>
<name>A0A914IHC0_GLORO</name>
<keyword evidence="2" id="KW-1185">Reference proteome</keyword>
<sequence>MFGSFQLFILVTSLSKILTAELKKFSKPFPLELSVSQECKEEAQRECKDDCGWAACLPETYVIGNPDRLFGDCCPTRYLFTCCTLLHQMEYTWVKKKTRDMAVVLREKEECKNKKICVCDIPLTDKEETRRIQRMCCADDVQFPTSIIMGACSCCY</sequence>
<feature type="chain" id="PRO_5038100079" evidence="1">
    <location>
        <begin position="20"/>
        <end position="156"/>
    </location>
</feature>
<evidence type="ECO:0000313" key="2">
    <source>
        <dbReference type="Proteomes" id="UP000887572"/>
    </source>
</evidence>